<dbReference type="RefSeq" id="WP_138693474.1">
    <property type="nucleotide sequence ID" value="NZ_JBHSAZ010000043.1"/>
</dbReference>
<dbReference type="EMBL" id="VCKX01000115">
    <property type="protein sequence ID" value="TMR29657.1"/>
    <property type="molecule type" value="Genomic_DNA"/>
</dbReference>
<name>A0A5S4G9H1_9ACTN</name>
<evidence type="ECO:0000313" key="2">
    <source>
        <dbReference type="Proteomes" id="UP000306628"/>
    </source>
</evidence>
<sequence length="79" mass="8704">MGTWDVGPFDNDTAADWCGGLQDAAAGERTALLRRALDRVVADDSEWRALWEESDYWPQAQAVVTSLRGDLAGPAPERR</sequence>
<dbReference type="AlphaFoldDB" id="A0A5S4G9H1"/>
<dbReference type="OrthoDB" id="73183at2"/>
<organism evidence="1 2">
    <name type="scientific">Nonomuraea zeae</name>
    <dbReference type="NCBI Taxonomy" id="1642303"/>
    <lineage>
        <taxon>Bacteria</taxon>
        <taxon>Bacillati</taxon>
        <taxon>Actinomycetota</taxon>
        <taxon>Actinomycetes</taxon>
        <taxon>Streptosporangiales</taxon>
        <taxon>Streptosporangiaceae</taxon>
        <taxon>Nonomuraea</taxon>
    </lineage>
</organism>
<dbReference type="Proteomes" id="UP000306628">
    <property type="component" value="Unassembled WGS sequence"/>
</dbReference>
<reference evidence="1 2" key="1">
    <citation type="submission" date="2019-05" db="EMBL/GenBank/DDBJ databases">
        <title>Draft genome sequence of Nonomuraea zeae DSM 100528.</title>
        <authorList>
            <person name="Saricaoglu S."/>
            <person name="Isik K."/>
        </authorList>
    </citation>
    <scope>NUCLEOTIDE SEQUENCE [LARGE SCALE GENOMIC DNA]</scope>
    <source>
        <strain evidence="1 2">DSM 100528</strain>
    </source>
</reference>
<evidence type="ECO:0000313" key="1">
    <source>
        <dbReference type="EMBL" id="TMR29657.1"/>
    </source>
</evidence>
<gene>
    <name evidence="1" type="ORF">ETD85_31670</name>
</gene>
<dbReference type="InterPro" id="IPR025355">
    <property type="entry name" value="DUF4259"/>
</dbReference>
<accession>A0A5S4G9H1</accession>
<keyword evidence="2" id="KW-1185">Reference proteome</keyword>
<proteinExistence type="predicted"/>
<comment type="caution">
    <text evidence="1">The sequence shown here is derived from an EMBL/GenBank/DDBJ whole genome shotgun (WGS) entry which is preliminary data.</text>
</comment>
<dbReference type="Pfam" id="PF14078">
    <property type="entry name" value="DUF4259"/>
    <property type="match status" value="1"/>
</dbReference>
<protein>
    <submittedName>
        <fullName evidence="1">DUF4259 domain-containing protein</fullName>
    </submittedName>
</protein>